<sequence length="42" mass="4758">METYSAPSNPNLTFFNNSKVVLDGGAKVELPRWVFWVVVSEE</sequence>
<evidence type="ECO:0000313" key="2">
    <source>
        <dbReference type="Proteomes" id="UP000188268"/>
    </source>
</evidence>
<reference evidence="1 2" key="1">
    <citation type="submission" date="2013-09" db="EMBL/GenBank/DDBJ databases">
        <title>Corchorus capsularis genome sequencing.</title>
        <authorList>
            <person name="Alam M."/>
            <person name="Haque M.S."/>
            <person name="Islam M.S."/>
            <person name="Emdad E.M."/>
            <person name="Islam M.M."/>
            <person name="Ahmed B."/>
            <person name="Halim A."/>
            <person name="Hossen Q.M.M."/>
            <person name="Hossain M.Z."/>
            <person name="Ahmed R."/>
            <person name="Khan M.M."/>
            <person name="Islam R."/>
            <person name="Rashid M.M."/>
            <person name="Khan S.A."/>
            <person name="Rahman M.S."/>
            <person name="Alam M."/>
        </authorList>
    </citation>
    <scope>NUCLEOTIDE SEQUENCE [LARGE SCALE GENOMIC DNA]</scope>
    <source>
        <strain evidence="2">cv. CVL-1</strain>
        <tissue evidence="1">Whole seedling</tissue>
    </source>
</reference>
<keyword evidence="2" id="KW-1185">Reference proteome</keyword>
<dbReference type="Proteomes" id="UP000188268">
    <property type="component" value="Unassembled WGS sequence"/>
</dbReference>
<accession>A0A1R3G3Z9</accession>
<gene>
    <name evidence="1" type="ORF">CCACVL1_29069</name>
</gene>
<dbReference type="AlphaFoldDB" id="A0A1R3G3Z9"/>
<name>A0A1R3G3Z9_COCAP</name>
<dbReference type="EMBL" id="AWWV01015403">
    <property type="protein sequence ID" value="OMO52818.1"/>
    <property type="molecule type" value="Genomic_DNA"/>
</dbReference>
<evidence type="ECO:0000313" key="1">
    <source>
        <dbReference type="EMBL" id="OMO52818.1"/>
    </source>
</evidence>
<organism evidence="1 2">
    <name type="scientific">Corchorus capsularis</name>
    <name type="common">Jute</name>
    <dbReference type="NCBI Taxonomy" id="210143"/>
    <lineage>
        <taxon>Eukaryota</taxon>
        <taxon>Viridiplantae</taxon>
        <taxon>Streptophyta</taxon>
        <taxon>Embryophyta</taxon>
        <taxon>Tracheophyta</taxon>
        <taxon>Spermatophyta</taxon>
        <taxon>Magnoliopsida</taxon>
        <taxon>eudicotyledons</taxon>
        <taxon>Gunneridae</taxon>
        <taxon>Pentapetalae</taxon>
        <taxon>rosids</taxon>
        <taxon>malvids</taxon>
        <taxon>Malvales</taxon>
        <taxon>Malvaceae</taxon>
        <taxon>Grewioideae</taxon>
        <taxon>Apeibeae</taxon>
        <taxon>Corchorus</taxon>
    </lineage>
</organism>
<comment type="caution">
    <text evidence="1">The sequence shown here is derived from an EMBL/GenBank/DDBJ whole genome shotgun (WGS) entry which is preliminary data.</text>
</comment>
<proteinExistence type="predicted"/>
<dbReference type="Gramene" id="OMO52818">
    <property type="protein sequence ID" value="OMO52818"/>
    <property type="gene ID" value="CCACVL1_29069"/>
</dbReference>
<protein>
    <submittedName>
        <fullName evidence="1">Uncharacterized protein</fullName>
    </submittedName>
</protein>